<dbReference type="PANTHER" id="PTHR15622:SF2">
    <property type="entry name" value="U4_U6 SMALL NUCLEAR RIBONUCLEOPROTEIN PRP4"/>
    <property type="match status" value="1"/>
</dbReference>
<evidence type="ECO:0000259" key="2">
    <source>
        <dbReference type="Pfam" id="PF12894"/>
    </source>
</evidence>
<dbReference type="InterPro" id="IPR011044">
    <property type="entry name" value="Quino_amine_DH_bsu"/>
</dbReference>
<dbReference type="Gene3D" id="2.130.10.10">
    <property type="entry name" value="YVTN repeat-like/Quinoprotein amine dehydrogenase"/>
    <property type="match status" value="3"/>
</dbReference>
<dbReference type="Pfam" id="PF12894">
    <property type="entry name" value="ANAPC4_WD40"/>
    <property type="match status" value="1"/>
</dbReference>
<dbReference type="Gene3D" id="2.150.10.10">
    <property type="entry name" value="Serralysin-like metalloprotease, C-terminal"/>
    <property type="match status" value="1"/>
</dbReference>
<accession>A0ABV7M443</accession>
<protein>
    <recommendedName>
        <fullName evidence="2">Anaphase-promoting complex subunit 4-like WD40 domain-containing protein</fullName>
    </recommendedName>
</protein>
<dbReference type="InterPro" id="IPR051983">
    <property type="entry name" value="WSB_SOCS-box_domain"/>
</dbReference>
<reference evidence="4" key="1">
    <citation type="journal article" date="2019" name="Int. J. Syst. Evol. Microbiol.">
        <title>The Global Catalogue of Microorganisms (GCM) 10K type strain sequencing project: providing services to taxonomists for standard genome sequencing and annotation.</title>
        <authorList>
            <consortium name="The Broad Institute Genomics Platform"/>
            <consortium name="The Broad Institute Genome Sequencing Center for Infectious Disease"/>
            <person name="Wu L."/>
            <person name="Ma J."/>
        </authorList>
    </citation>
    <scope>NUCLEOTIDE SEQUENCE [LARGE SCALE GENOMIC DNA]</scope>
    <source>
        <strain evidence="4">KCTC 12847</strain>
    </source>
</reference>
<evidence type="ECO:0000313" key="4">
    <source>
        <dbReference type="Proteomes" id="UP001595640"/>
    </source>
</evidence>
<dbReference type="InterPro" id="IPR015943">
    <property type="entry name" value="WD40/YVTN_repeat-like_dom_sf"/>
</dbReference>
<comment type="caution">
    <text evidence="3">The sequence shown here is derived from an EMBL/GenBank/DDBJ whole genome shotgun (WGS) entry which is preliminary data.</text>
</comment>
<dbReference type="EMBL" id="JBHRUH010000031">
    <property type="protein sequence ID" value="MFC3293260.1"/>
    <property type="molecule type" value="Genomic_DNA"/>
</dbReference>
<proteinExistence type="predicted"/>
<organism evidence="3 4">
    <name type="scientific">Modicisalibacter luteus</name>
    <dbReference type="NCBI Taxonomy" id="453962"/>
    <lineage>
        <taxon>Bacteria</taxon>
        <taxon>Pseudomonadati</taxon>
        <taxon>Pseudomonadota</taxon>
        <taxon>Gammaproteobacteria</taxon>
        <taxon>Oceanospirillales</taxon>
        <taxon>Halomonadaceae</taxon>
        <taxon>Modicisalibacter</taxon>
    </lineage>
</organism>
<dbReference type="InterPro" id="IPR001680">
    <property type="entry name" value="WD40_rpt"/>
</dbReference>
<keyword evidence="1" id="KW-0833">Ubl conjugation pathway</keyword>
<dbReference type="SUPFAM" id="SSF82171">
    <property type="entry name" value="DPP6 N-terminal domain-like"/>
    <property type="match status" value="1"/>
</dbReference>
<dbReference type="SUPFAM" id="SSF50969">
    <property type="entry name" value="YVTN repeat-like/Quinoprotein amine dehydrogenase"/>
    <property type="match status" value="1"/>
</dbReference>
<dbReference type="Proteomes" id="UP001595640">
    <property type="component" value="Unassembled WGS sequence"/>
</dbReference>
<dbReference type="InterPro" id="IPR024977">
    <property type="entry name" value="Apc4-like_WD40_dom"/>
</dbReference>
<dbReference type="PANTHER" id="PTHR15622">
    <property type="entry name" value="WD40 REPEAT PROTEIN"/>
    <property type="match status" value="1"/>
</dbReference>
<feature type="domain" description="Anaphase-promoting complex subunit 4-like WD40" evidence="2">
    <location>
        <begin position="726"/>
        <end position="791"/>
    </location>
</feature>
<keyword evidence="4" id="KW-1185">Reference proteome</keyword>
<gene>
    <name evidence="3" type="ORF">ACFOEI_14480</name>
</gene>
<dbReference type="InterPro" id="IPR011049">
    <property type="entry name" value="Serralysin-like_metalloprot_C"/>
</dbReference>
<dbReference type="SMART" id="SM00320">
    <property type="entry name" value="WD40"/>
    <property type="match status" value="4"/>
</dbReference>
<evidence type="ECO:0000313" key="3">
    <source>
        <dbReference type="EMBL" id="MFC3293260.1"/>
    </source>
</evidence>
<name>A0ABV7M443_9GAMM</name>
<dbReference type="RefSeq" id="WP_019020568.1">
    <property type="nucleotide sequence ID" value="NZ_BMXD01000001.1"/>
</dbReference>
<evidence type="ECO:0000256" key="1">
    <source>
        <dbReference type="ARBA" id="ARBA00022786"/>
    </source>
</evidence>
<sequence>MNFDFINNFSTQLASAVATGDTTLTLQQGGASFSEATADKRFALTLTNTEGALEIVYVTGASGNTLAVERGREGTTVAAWASGDTVEARPTAGTIQAGMVQWGVLGKDQVLLSGGDREVHGGSLADDLSIGHVWPEPVSWIELATSAGTNLVNRLVKSPDEQYVVILGGGGSSQVGALVFDTTNSSRVAVLDDGAGNAPVTAVFSPDGTRLAISYDTSYQALIYDTATWTVAQTIDSAAITASGEFATSNFAPQSLTFTGDGAQLVIVTEGGTVTRAADSTVCPVVVYTLADASVSAPTLTGVDFSAITSREVVLVPSRNKAIVSCFWPGYTYPVAVFDYDTLAGTWTLDATVANALADAVDEQDGGGIAVQAQRYVWVPTMGGIWSGVPLYRVIDLETGEVFFDDALTAQNLDTAYHSIAHDTARNWLWLGTRSYVVVVDMVTREVVSQTYNPTIKATNLESSPQWSFSLYLEKYGRLWVSTRQLNRVYTVDLEWRLGLGGQAKAVIGDLTGTGLRIGGNATRNTTNSTAIGESAAVRYNSQGAIALGNATVDSYAPYALAVGEGAMADAPYAVAIGRDVTVTVPGGKRVNAIDYLPDTVTDPASNGAANATRRAASQQVVASDALNLGMSGATTSLDFPAGTLFFPEAVDVVGVVNAVFTASPSGRSAVNTSNSIAVQFSPDGSLLAMTHDAGTTTKYVMVQSTADWSQVADLATDGFVEAIAFSADGSLLAVTTTASHLYVFNTADWTQVVDITLMAGSQANALAFSPDGTMLAVGIYDPAITLYETSGWTLVAGTPTLASGDYVTAITFSPDGKQLAVGHSSSPRLTLYNVADWTKVTGVPSQEARVPSLAYSPDGQFLAVGVTSNPYLRAYEVVTWAKVYEESTVGANVVDLEFTADGATLFAVQSYNGALMLDATSWVELSGSRISGNFTSGSIAPNGTMVAAGGQYDPEKVMLVDSPDLPWPTLNIGTSSAAPDTLAAAHTVGPGSFRRGARSRIALEPGKGVAGLYATPAETVGLGAEVKLVFHGYVMEL</sequence>